<evidence type="ECO:0000313" key="2">
    <source>
        <dbReference type="Proteomes" id="UP000292373"/>
    </source>
</evidence>
<proteinExistence type="predicted"/>
<dbReference type="EMBL" id="SDMQ01000004">
    <property type="protein sequence ID" value="TBT85940.1"/>
    <property type="molecule type" value="Genomic_DNA"/>
</dbReference>
<organism evidence="1 2">
    <name type="scientific">Propioniciclava sinopodophylli</name>
    <dbReference type="NCBI Taxonomy" id="1837344"/>
    <lineage>
        <taxon>Bacteria</taxon>
        <taxon>Bacillati</taxon>
        <taxon>Actinomycetota</taxon>
        <taxon>Actinomycetes</taxon>
        <taxon>Propionibacteriales</taxon>
        <taxon>Propionibacteriaceae</taxon>
        <taxon>Propioniciclava</taxon>
    </lineage>
</organism>
<dbReference type="Proteomes" id="UP000292373">
    <property type="component" value="Unassembled WGS sequence"/>
</dbReference>
<accession>A0A4Q9KEN3</accession>
<gene>
    <name evidence="1" type="ORF">ET989_05690</name>
</gene>
<dbReference type="RefSeq" id="WP_131167589.1">
    <property type="nucleotide sequence ID" value="NZ_SDMQ01000004.1"/>
</dbReference>
<comment type="caution">
    <text evidence="1">The sequence shown here is derived from an EMBL/GenBank/DDBJ whole genome shotgun (WGS) entry which is preliminary data.</text>
</comment>
<evidence type="ECO:0000313" key="1">
    <source>
        <dbReference type="EMBL" id="TBT85940.1"/>
    </source>
</evidence>
<reference evidence="1 2" key="1">
    <citation type="submission" date="2019-01" db="EMBL/GenBank/DDBJ databases">
        <title>Lactibacter flavus gen. nov., sp. nov., a novel bacterium of the family Propionibacteriaceae isolated from raw milk and dairy products.</title>
        <authorList>
            <person name="Huptas C."/>
            <person name="Wenning M."/>
            <person name="Breitenwieser F."/>
            <person name="Doll E."/>
            <person name="Von Neubeck M."/>
            <person name="Busse H.-J."/>
            <person name="Scherer S."/>
        </authorList>
    </citation>
    <scope>NUCLEOTIDE SEQUENCE [LARGE SCALE GENOMIC DNA]</scope>
    <source>
        <strain evidence="1 2">KCTC 33808</strain>
    </source>
</reference>
<keyword evidence="2" id="KW-1185">Reference proteome</keyword>
<name>A0A4Q9KEN3_9ACTN</name>
<dbReference type="AlphaFoldDB" id="A0A4Q9KEN3"/>
<dbReference type="OrthoDB" id="3714110at2"/>
<sequence length="69" mass="7392">MVAGFVPNPVANLDSETSYSKGDALSTMVTDYTPGIVTGRRPLSELADLRKRWASGGGDAMRAEYAEQL</sequence>
<protein>
    <submittedName>
        <fullName evidence="1">Uncharacterized protein</fullName>
    </submittedName>
</protein>